<evidence type="ECO:0000313" key="4">
    <source>
        <dbReference type="EMBL" id="GFR47718.1"/>
    </source>
</evidence>
<keyword evidence="2" id="KW-0732">Signal</keyword>
<evidence type="ECO:0000313" key="5">
    <source>
        <dbReference type="Proteomes" id="UP001054857"/>
    </source>
</evidence>
<dbReference type="InterPro" id="IPR013830">
    <property type="entry name" value="SGNH_hydro"/>
</dbReference>
<feature type="chain" id="PRO_5042108881" description="SGNH hydrolase-type esterase domain-containing protein" evidence="2">
    <location>
        <begin position="19"/>
        <end position="594"/>
    </location>
</feature>
<proteinExistence type="predicted"/>
<reference evidence="4 5" key="1">
    <citation type="journal article" date="2021" name="Sci. Rep.">
        <title>Genome sequencing of the multicellular alga Astrephomene provides insights into convergent evolution of germ-soma differentiation.</title>
        <authorList>
            <person name="Yamashita S."/>
            <person name="Yamamoto K."/>
            <person name="Matsuzaki R."/>
            <person name="Suzuki S."/>
            <person name="Yamaguchi H."/>
            <person name="Hirooka S."/>
            <person name="Minakuchi Y."/>
            <person name="Miyagishima S."/>
            <person name="Kawachi M."/>
            <person name="Toyoda A."/>
            <person name="Nozaki H."/>
        </authorList>
    </citation>
    <scope>NUCLEOTIDE SEQUENCE [LARGE SCALE GENOMIC DNA]</scope>
    <source>
        <strain evidence="4 5">NIES-4017</strain>
    </source>
</reference>
<evidence type="ECO:0000259" key="3">
    <source>
        <dbReference type="Pfam" id="PF13472"/>
    </source>
</evidence>
<dbReference type="SUPFAM" id="SSF52266">
    <property type="entry name" value="SGNH hydrolase"/>
    <property type="match status" value="1"/>
</dbReference>
<feature type="compositionally biased region" description="Pro residues" evidence="1">
    <location>
        <begin position="368"/>
        <end position="394"/>
    </location>
</feature>
<feature type="region of interest" description="Disordered" evidence="1">
    <location>
        <begin position="345"/>
        <end position="394"/>
    </location>
</feature>
<comment type="caution">
    <text evidence="4">The sequence shown here is derived from an EMBL/GenBank/DDBJ whole genome shotgun (WGS) entry which is preliminary data.</text>
</comment>
<dbReference type="AlphaFoldDB" id="A0AAD3HP06"/>
<dbReference type="CDD" id="cd00229">
    <property type="entry name" value="SGNH_hydrolase"/>
    <property type="match status" value="1"/>
</dbReference>
<keyword evidence="5" id="KW-1185">Reference proteome</keyword>
<name>A0AAD3HP06_9CHLO</name>
<gene>
    <name evidence="4" type="ORF">Agub_g9472</name>
</gene>
<feature type="domain" description="SGNH hydrolase-type esterase" evidence="3">
    <location>
        <begin position="100"/>
        <end position="281"/>
    </location>
</feature>
<dbReference type="PANTHER" id="PTHR34407:SF1">
    <property type="entry name" value="SGNH HYDROLASE-TYPE ESTERASE DOMAIN-CONTAINING PROTEIN"/>
    <property type="match status" value="1"/>
</dbReference>
<evidence type="ECO:0000256" key="2">
    <source>
        <dbReference type="SAM" id="SignalP"/>
    </source>
</evidence>
<feature type="compositionally biased region" description="Gly residues" evidence="1">
    <location>
        <begin position="563"/>
        <end position="573"/>
    </location>
</feature>
<protein>
    <recommendedName>
        <fullName evidence="3">SGNH hydrolase-type esterase domain-containing protein</fullName>
    </recommendedName>
</protein>
<feature type="compositionally biased region" description="Basic residues" evidence="1">
    <location>
        <begin position="581"/>
        <end position="594"/>
    </location>
</feature>
<dbReference type="PANTHER" id="PTHR34407">
    <property type="entry name" value="EXPRESSED PROTEIN"/>
    <property type="match status" value="1"/>
</dbReference>
<feature type="signal peptide" evidence="2">
    <location>
        <begin position="1"/>
        <end position="18"/>
    </location>
</feature>
<dbReference type="Pfam" id="PF13472">
    <property type="entry name" value="Lipase_GDSL_2"/>
    <property type="match status" value="1"/>
</dbReference>
<feature type="compositionally biased region" description="Low complexity" evidence="1">
    <location>
        <begin position="348"/>
        <end position="367"/>
    </location>
</feature>
<accession>A0AAD3HP06</accession>
<dbReference type="Gene3D" id="3.40.50.1110">
    <property type="entry name" value="SGNH hydrolase"/>
    <property type="match status" value="1"/>
</dbReference>
<dbReference type="InterPro" id="IPR036514">
    <property type="entry name" value="SGNH_hydro_sf"/>
</dbReference>
<organism evidence="4 5">
    <name type="scientific">Astrephomene gubernaculifera</name>
    <dbReference type="NCBI Taxonomy" id="47775"/>
    <lineage>
        <taxon>Eukaryota</taxon>
        <taxon>Viridiplantae</taxon>
        <taxon>Chlorophyta</taxon>
        <taxon>core chlorophytes</taxon>
        <taxon>Chlorophyceae</taxon>
        <taxon>CS clade</taxon>
        <taxon>Chlamydomonadales</taxon>
        <taxon>Astrephomenaceae</taxon>
        <taxon>Astrephomene</taxon>
    </lineage>
</organism>
<feature type="region of interest" description="Disordered" evidence="1">
    <location>
        <begin position="563"/>
        <end position="594"/>
    </location>
</feature>
<evidence type="ECO:0000256" key="1">
    <source>
        <dbReference type="SAM" id="MobiDB-lite"/>
    </source>
</evidence>
<dbReference type="Proteomes" id="UP001054857">
    <property type="component" value="Unassembled WGS sequence"/>
</dbReference>
<sequence>MICLLTVVLAMVAGTALGNDDLERTKLHEDKLWQRSSHQMASISVNNAAVGSLLTPLLGYQFLLPKTQLRAGLAYLGPRTRLRRFVRDLLTGRKPMRIGAIGGSITCGQGTSNATQYGWFSVLGRWLVDSLPGLHVSARNGAVPATPSAFMIMCLELSVDPDVDLVLVEYQVNDGMQDKVYNNEVVRGMERLLRRLLDLPGRPAVVFMQVPTHGMAQDPPDAVPFHVTMEDLQGALSQYYDVQYLSMRTALFKLAAVQRHAGFTWRELFVDHHPGDAGNRVMADLAAFLIQETALDLLLDPFTPEEEAQAREGPLPPPMYKGNLPPTAPMCLLGEGFKAVVTLLPDPSSSSSSSTTSNTTTATGPSLLPSPPPYPAATPYPPPGPPGPPAPPAPPPDAVGFFWVVEGHDPQHPKVGYVANRAGSELRLRLDTRRAEGAEAGGEDRVAVFFHHLRSYQHMGVAEFSCVSGCTCERQEVDAHIAEHISQTYLVSLLVSQSAACEVAVRVLPRTTSGEHKFKISGVVISESPRGAGVVSQMADQAGAVRENLVATNVVIAASASPGGGGGGAGVAGGSAAAAGGRRRSRRRLVKHGG</sequence>
<dbReference type="EMBL" id="BMAR01000019">
    <property type="protein sequence ID" value="GFR47718.1"/>
    <property type="molecule type" value="Genomic_DNA"/>
</dbReference>